<organism evidence="1">
    <name type="scientific">marine sediment metagenome</name>
    <dbReference type="NCBI Taxonomy" id="412755"/>
    <lineage>
        <taxon>unclassified sequences</taxon>
        <taxon>metagenomes</taxon>
        <taxon>ecological metagenomes</taxon>
    </lineage>
</organism>
<dbReference type="Gene3D" id="3.40.50.300">
    <property type="entry name" value="P-loop containing nucleotide triphosphate hydrolases"/>
    <property type="match status" value="1"/>
</dbReference>
<proteinExistence type="predicted"/>
<dbReference type="PANTHER" id="PTHR43534">
    <property type="entry name" value="MIND SUPERFAMILY P-LOOP ATPASE CONTAINING AN INSERTED FERREDOXIN DOMAIN"/>
    <property type="match status" value="1"/>
</dbReference>
<dbReference type="AlphaFoldDB" id="X1FIL1"/>
<accession>X1FIL1</accession>
<comment type="caution">
    <text evidence="1">The sequence shown here is derived from an EMBL/GenBank/DDBJ whole genome shotgun (WGS) entry which is preliminary data.</text>
</comment>
<evidence type="ECO:0008006" key="2">
    <source>
        <dbReference type="Google" id="ProtNLM"/>
    </source>
</evidence>
<reference evidence="1" key="1">
    <citation type="journal article" date="2014" name="Front. Microbiol.">
        <title>High frequency of phylogenetically diverse reductive dehalogenase-homologous genes in deep subseafloor sedimentary metagenomes.</title>
        <authorList>
            <person name="Kawai M."/>
            <person name="Futagami T."/>
            <person name="Toyoda A."/>
            <person name="Takaki Y."/>
            <person name="Nishi S."/>
            <person name="Hori S."/>
            <person name="Arai W."/>
            <person name="Tsubouchi T."/>
            <person name="Morono Y."/>
            <person name="Uchiyama I."/>
            <person name="Ito T."/>
            <person name="Fujiyama A."/>
            <person name="Inagaki F."/>
            <person name="Takami H."/>
        </authorList>
    </citation>
    <scope>NUCLEOTIDE SEQUENCE</scope>
    <source>
        <strain evidence="1">Expedition CK06-06</strain>
    </source>
</reference>
<dbReference type="InterPro" id="IPR027417">
    <property type="entry name" value="P-loop_NTPase"/>
</dbReference>
<dbReference type="SUPFAM" id="SSF52540">
    <property type="entry name" value="P-loop containing nucleoside triphosphate hydrolases"/>
    <property type="match status" value="1"/>
</dbReference>
<protein>
    <recommendedName>
        <fullName evidence="2">Tr-type G domain-containing protein</fullName>
    </recommendedName>
</protein>
<name>X1FIL1_9ZZZZ</name>
<evidence type="ECO:0000313" key="1">
    <source>
        <dbReference type="EMBL" id="GAH44807.1"/>
    </source>
</evidence>
<gene>
    <name evidence="1" type="ORF">S03H2_17029</name>
</gene>
<sequence length="95" mass="10662">EPTLSGKHDLERVAELAAGFNIPTLVAINKFDLNTDMAEQIETDAHKRNIKMVGKIRYDKAFTKAQIMKCSVVEYTGGAVTEDIKALWRNVTYAF</sequence>
<dbReference type="EMBL" id="BARU01008754">
    <property type="protein sequence ID" value="GAH44807.1"/>
    <property type="molecule type" value="Genomic_DNA"/>
</dbReference>
<dbReference type="PANTHER" id="PTHR43534:SF1">
    <property type="entry name" value="4FE-4S CLUSTER CONTAINING PARA FAMILY ATPASE PROTEIN"/>
    <property type="match status" value="1"/>
</dbReference>
<feature type="non-terminal residue" evidence="1">
    <location>
        <position position="1"/>
    </location>
</feature>